<dbReference type="Gene3D" id="1.10.10.60">
    <property type="entry name" value="Homeodomain-like"/>
    <property type="match status" value="2"/>
</dbReference>
<reference evidence="5 6" key="1">
    <citation type="submission" date="2021-03" db="EMBL/GenBank/DDBJ databases">
        <title>Antimicrobial resistance genes in bacteria isolated from Japanese honey, and their potential for conferring macrolide and lincosamide resistance in the American foulbrood pathogen Paenibacillus larvae.</title>
        <authorList>
            <person name="Okamoto M."/>
            <person name="Kumagai M."/>
            <person name="Kanamori H."/>
            <person name="Takamatsu D."/>
        </authorList>
    </citation>
    <scope>NUCLEOTIDE SEQUENCE [LARGE SCALE GENOMIC DNA]</scope>
    <source>
        <strain evidence="5 6">J8TS2</strain>
    </source>
</reference>
<keyword evidence="1" id="KW-0805">Transcription regulation</keyword>
<dbReference type="InterPro" id="IPR003313">
    <property type="entry name" value="AraC-bd"/>
</dbReference>
<accession>A0ABQ4KG43</accession>
<evidence type="ECO:0000256" key="1">
    <source>
        <dbReference type="ARBA" id="ARBA00023015"/>
    </source>
</evidence>
<dbReference type="Gene3D" id="2.60.120.10">
    <property type="entry name" value="Jelly Rolls"/>
    <property type="match status" value="1"/>
</dbReference>
<dbReference type="SMART" id="SM00342">
    <property type="entry name" value="HTH_ARAC"/>
    <property type="match status" value="1"/>
</dbReference>
<dbReference type="InterPro" id="IPR037923">
    <property type="entry name" value="HTH-like"/>
</dbReference>
<keyword evidence="6" id="KW-1185">Reference proteome</keyword>
<dbReference type="RefSeq" id="WP_212965841.1">
    <property type="nucleotide sequence ID" value="NZ_BORB01000008.1"/>
</dbReference>
<gene>
    <name evidence="5" type="ORF">J8TS2_12630</name>
</gene>
<evidence type="ECO:0000259" key="4">
    <source>
        <dbReference type="PROSITE" id="PS01124"/>
    </source>
</evidence>
<dbReference type="InterPro" id="IPR014710">
    <property type="entry name" value="RmlC-like_jellyroll"/>
</dbReference>
<dbReference type="Proteomes" id="UP000679950">
    <property type="component" value="Unassembled WGS sequence"/>
</dbReference>
<evidence type="ECO:0000313" key="5">
    <source>
        <dbReference type="EMBL" id="GIN56944.1"/>
    </source>
</evidence>
<evidence type="ECO:0000256" key="3">
    <source>
        <dbReference type="ARBA" id="ARBA00023163"/>
    </source>
</evidence>
<dbReference type="Pfam" id="PF02311">
    <property type="entry name" value="AraC_binding"/>
    <property type="match status" value="1"/>
</dbReference>
<evidence type="ECO:0000256" key="2">
    <source>
        <dbReference type="ARBA" id="ARBA00023125"/>
    </source>
</evidence>
<proteinExistence type="predicted"/>
<dbReference type="PANTHER" id="PTHR43280">
    <property type="entry name" value="ARAC-FAMILY TRANSCRIPTIONAL REGULATOR"/>
    <property type="match status" value="1"/>
</dbReference>
<organism evidence="5 6">
    <name type="scientific">Lederbergia ruris</name>
    <dbReference type="NCBI Taxonomy" id="217495"/>
    <lineage>
        <taxon>Bacteria</taxon>
        <taxon>Bacillati</taxon>
        <taxon>Bacillota</taxon>
        <taxon>Bacilli</taxon>
        <taxon>Bacillales</taxon>
        <taxon>Bacillaceae</taxon>
        <taxon>Lederbergia</taxon>
    </lineage>
</organism>
<comment type="caution">
    <text evidence="5">The sequence shown here is derived from an EMBL/GenBank/DDBJ whole genome shotgun (WGS) entry which is preliminary data.</text>
</comment>
<dbReference type="SUPFAM" id="SSF51215">
    <property type="entry name" value="Regulatory protein AraC"/>
    <property type="match status" value="1"/>
</dbReference>
<dbReference type="InterPro" id="IPR018060">
    <property type="entry name" value="HTH_AraC"/>
</dbReference>
<dbReference type="InterPro" id="IPR009057">
    <property type="entry name" value="Homeodomain-like_sf"/>
</dbReference>
<protein>
    <submittedName>
        <fullName evidence="5">AraC family transcriptional regulator</fullName>
    </submittedName>
</protein>
<dbReference type="SUPFAM" id="SSF46689">
    <property type="entry name" value="Homeodomain-like"/>
    <property type="match status" value="2"/>
</dbReference>
<dbReference type="PRINTS" id="PR00032">
    <property type="entry name" value="HTHARAC"/>
</dbReference>
<dbReference type="InterPro" id="IPR020449">
    <property type="entry name" value="Tscrpt_reg_AraC-type_HTH"/>
</dbReference>
<dbReference type="EMBL" id="BORB01000008">
    <property type="protein sequence ID" value="GIN56944.1"/>
    <property type="molecule type" value="Genomic_DNA"/>
</dbReference>
<keyword evidence="2" id="KW-0238">DNA-binding</keyword>
<name>A0ABQ4KG43_9BACI</name>
<dbReference type="PROSITE" id="PS01124">
    <property type="entry name" value="HTH_ARAC_FAMILY_2"/>
    <property type="match status" value="1"/>
</dbReference>
<sequence>MSHEVYKINDPPPKKVPFKLLYITRSKYDHGWHSTSHTHNFTELFYIVQGKGSFLLPNQEIPVTKNDLIMINPNIEHTEKSNTRDFLEYIALGIEGLAFSSSEDDKFPIGLYQFHDDSTNILFYLDKLLDEVKKNQEAYETVCQNIIEIIIIMLQRTKKITIQKTESKNINKAVSFTHHYINRNFRDPITLDTLAEVGHINKYYLAHAFKKDMGIPPIEYLNQVRIKEAKILLESTNYTIAEIAEICGFSSQSFFSQAFKRETGETPSIHRKTHRKILATRRSK</sequence>
<dbReference type="InterPro" id="IPR018062">
    <property type="entry name" value="HTH_AraC-typ_CS"/>
</dbReference>
<dbReference type="PANTHER" id="PTHR43280:SF28">
    <property type="entry name" value="HTH-TYPE TRANSCRIPTIONAL ACTIVATOR RHAS"/>
    <property type="match status" value="1"/>
</dbReference>
<feature type="domain" description="HTH araC/xylS-type" evidence="4">
    <location>
        <begin position="175"/>
        <end position="273"/>
    </location>
</feature>
<keyword evidence="3" id="KW-0804">Transcription</keyword>
<dbReference type="Pfam" id="PF12833">
    <property type="entry name" value="HTH_18"/>
    <property type="match status" value="1"/>
</dbReference>
<dbReference type="PROSITE" id="PS00041">
    <property type="entry name" value="HTH_ARAC_FAMILY_1"/>
    <property type="match status" value="1"/>
</dbReference>
<evidence type="ECO:0000313" key="6">
    <source>
        <dbReference type="Proteomes" id="UP000679950"/>
    </source>
</evidence>